<evidence type="ECO:0000256" key="1">
    <source>
        <dbReference type="SAM" id="MobiDB-lite"/>
    </source>
</evidence>
<evidence type="ECO:0008006" key="4">
    <source>
        <dbReference type="Google" id="ProtNLM"/>
    </source>
</evidence>
<organism evidence="2 3">
    <name type="scientific">Cudoniella acicularis</name>
    <dbReference type="NCBI Taxonomy" id="354080"/>
    <lineage>
        <taxon>Eukaryota</taxon>
        <taxon>Fungi</taxon>
        <taxon>Dikarya</taxon>
        <taxon>Ascomycota</taxon>
        <taxon>Pezizomycotina</taxon>
        <taxon>Leotiomycetes</taxon>
        <taxon>Helotiales</taxon>
        <taxon>Tricladiaceae</taxon>
        <taxon>Cudoniella</taxon>
    </lineage>
</organism>
<proteinExistence type="predicted"/>
<feature type="compositionally biased region" description="Polar residues" evidence="1">
    <location>
        <begin position="125"/>
        <end position="148"/>
    </location>
</feature>
<gene>
    <name evidence="2" type="ORF">G7Y89_g1654</name>
</gene>
<evidence type="ECO:0000313" key="3">
    <source>
        <dbReference type="Proteomes" id="UP000566819"/>
    </source>
</evidence>
<feature type="compositionally biased region" description="Polar residues" evidence="1">
    <location>
        <begin position="607"/>
        <end position="632"/>
    </location>
</feature>
<accession>A0A8H4W7P7</accession>
<feature type="region of interest" description="Disordered" evidence="1">
    <location>
        <begin position="372"/>
        <end position="632"/>
    </location>
</feature>
<feature type="region of interest" description="Disordered" evidence="1">
    <location>
        <begin position="1"/>
        <end position="50"/>
    </location>
</feature>
<reference evidence="2 3" key="1">
    <citation type="submission" date="2020-03" db="EMBL/GenBank/DDBJ databases">
        <title>Draft Genome Sequence of Cudoniella acicularis.</title>
        <authorList>
            <person name="Buettner E."/>
            <person name="Kellner H."/>
        </authorList>
    </citation>
    <scope>NUCLEOTIDE SEQUENCE [LARGE SCALE GENOMIC DNA]</scope>
    <source>
        <strain evidence="2 3">DSM 108380</strain>
    </source>
</reference>
<dbReference type="Proteomes" id="UP000566819">
    <property type="component" value="Unassembled WGS sequence"/>
</dbReference>
<feature type="compositionally biased region" description="Basic and acidic residues" evidence="1">
    <location>
        <begin position="430"/>
        <end position="444"/>
    </location>
</feature>
<dbReference type="AlphaFoldDB" id="A0A8H4W7P7"/>
<feature type="compositionally biased region" description="Acidic residues" evidence="1">
    <location>
        <begin position="581"/>
        <end position="594"/>
    </location>
</feature>
<keyword evidence="3" id="KW-1185">Reference proteome</keyword>
<feature type="compositionally biased region" description="Polar residues" evidence="1">
    <location>
        <begin position="448"/>
        <end position="463"/>
    </location>
</feature>
<feature type="region of interest" description="Disordered" evidence="1">
    <location>
        <begin position="65"/>
        <end position="210"/>
    </location>
</feature>
<feature type="compositionally biased region" description="Polar residues" evidence="1">
    <location>
        <begin position="1"/>
        <end position="14"/>
    </location>
</feature>
<feature type="compositionally biased region" description="Polar residues" evidence="1">
    <location>
        <begin position="163"/>
        <end position="175"/>
    </location>
</feature>
<evidence type="ECO:0000313" key="2">
    <source>
        <dbReference type="EMBL" id="KAF4636431.1"/>
    </source>
</evidence>
<feature type="compositionally biased region" description="Polar residues" evidence="1">
    <location>
        <begin position="22"/>
        <end position="43"/>
    </location>
</feature>
<feature type="compositionally biased region" description="Low complexity" evidence="1">
    <location>
        <begin position="562"/>
        <end position="575"/>
    </location>
</feature>
<feature type="compositionally biased region" description="Polar residues" evidence="1">
    <location>
        <begin position="188"/>
        <end position="206"/>
    </location>
</feature>
<name>A0A8H4W7P7_9HELO</name>
<protein>
    <recommendedName>
        <fullName evidence="4">PHD finger domain protein</fullName>
    </recommendedName>
</protein>
<feature type="compositionally biased region" description="Basic and acidic residues" evidence="1">
    <location>
        <begin position="384"/>
        <end position="412"/>
    </location>
</feature>
<feature type="region of interest" description="Disordered" evidence="1">
    <location>
        <begin position="286"/>
        <end position="313"/>
    </location>
</feature>
<feature type="compositionally biased region" description="Basic and acidic residues" evidence="1">
    <location>
        <begin position="472"/>
        <end position="499"/>
    </location>
</feature>
<dbReference type="OrthoDB" id="419183at2759"/>
<feature type="compositionally biased region" description="Polar residues" evidence="1">
    <location>
        <begin position="286"/>
        <end position="298"/>
    </location>
</feature>
<dbReference type="EMBL" id="JAAMPI010000066">
    <property type="protein sequence ID" value="KAF4636431.1"/>
    <property type="molecule type" value="Genomic_DNA"/>
</dbReference>
<sequence length="632" mass="69011">MSWDQQAYSFGNPNAQPPTPTKTPTSAQFPSPTFQTPRNNNSSFEDRSGWTPQFAEEYSVFNATPGRLTSAQHPSFVDVSTPRPSTSSAQKRPLSSAGDIAAELASHVHHLSPNPALPLPPVDPSNQLPSSPGPYSTTHSRFNESASKVTPRKPKKRLEEAFSGQTATPPATVSKGSRKLAPKLRADTMQNDSQDGQYGPSHTPTHPNLLAFPSTSADFFNYPMSAPATAPDFNNTKPFWESDTSMGGMGLDFTADDAGMFNTGGHKMSNSFDWGRDNQLFQDTVNIPSSQPEQNVTSKRQRPLAPKLSMPELNPATSLPAYDFNNSIASEDPFSAATSDGSVDPGLLFSRKNSVSLSSGFEDVTLLPARPVTSHTPLEPYQHQLREASRDREELRRSRSFRDGGKAHRYERGVVSSPVKGSARPGLHRSVSDTRGRINHDRIRPRTGRTSPVKQQRHPSLSSIPELPAPRSRTEVRFTIDSNGRARTETVIVKEEPKPSRHGRSSFTQDWDSSSNDSSTDEEPILVPSRNSSFTLPPQPKGPKLARFETSTRGGDARRHSTSGYSQSESSSQHSSRLDSVESEAETVMDEDGGSGDATLELKKINGNPQKESNVEITHSSSPPLCIQQPTR</sequence>
<comment type="caution">
    <text evidence="2">The sequence shown here is derived from an EMBL/GenBank/DDBJ whole genome shotgun (WGS) entry which is preliminary data.</text>
</comment>